<dbReference type="Pfam" id="PF00749">
    <property type="entry name" value="tRNA-synt_1c"/>
    <property type="match status" value="1"/>
</dbReference>
<dbReference type="PANTHER" id="PTHR43311:SF1">
    <property type="entry name" value="GLUTAMYL-Q TRNA(ASP) SYNTHETASE"/>
    <property type="match status" value="1"/>
</dbReference>
<reference evidence="10 11" key="1">
    <citation type="submission" date="2020-10" db="EMBL/GenBank/DDBJ databases">
        <title>complete genome sequencing of Lysobacter sp. H23M41.</title>
        <authorList>
            <person name="Bae J.-W."/>
            <person name="Lee S.-Y."/>
        </authorList>
    </citation>
    <scope>NUCLEOTIDE SEQUENCE [LARGE SCALE GENOMIC DNA]</scope>
    <source>
        <strain evidence="10 11">H23M41</strain>
    </source>
</reference>
<dbReference type="Gene3D" id="3.40.50.620">
    <property type="entry name" value="HUPs"/>
    <property type="match status" value="1"/>
</dbReference>
<dbReference type="SUPFAM" id="SSF52374">
    <property type="entry name" value="Nucleotidylyl transferase"/>
    <property type="match status" value="1"/>
</dbReference>
<comment type="caution">
    <text evidence="7">Lacks conserved residue(s) required for the propagation of feature annotation.</text>
</comment>
<dbReference type="PANTHER" id="PTHR43311">
    <property type="entry name" value="GLUTAMATE--TRNA LIGASE"/>
    <property type="match status" value="1"/>
</dbReference>
<evidence type="ECO:0000256" key="3">
    <source>
        <dbReference type="ARBA" id="ARBA00022741"/>
    </source>
</evidence>
<evidence type="ECO:0000313" key="10">
    <source>
        <dbReference type="EMBL" id="QOW22915.1"/>
    </source>
</evidence>
<evidence type="ECO:0000256" key="4">
    <source>
        <dbReference type="ARBA" id="ARBA00022833"/>
    </source>
</evidence>
<feature type="binding site" evidence="7">
    <location>
        <begin position="29"/>
        <end position="33"/>
    </location>
    <ligand>
        <name>L-glutamate</name>
        <dbReference type="ChEBI" id="CHEBI:29985"/>
    </ligand>
</feature>
<keyword evidence="5 7" id="KW-0067">ATP-binding</keyword>
<dbReference type="InterPro" id="IPR049940">
    <property type="entry name" value="GluQ/Sye"/>
</dbReference>
<dbReference type="EMBL" id="CP063657">
    <property type="protein sequence ID" value="QOW22915.1"/>
    <property type="molecule type" value="Genomic_DNA"/>
</dbReference>
<dbReference type="InterPro" id="IPR000924">
    <property type="entry name" value="Glu/Gln-tRNA-synth"/>
</dbReference>
<keyword evidence="8" id="KW-0648">Protein biosynthesis</keyword>
<keyword evidence="4" id="KW-0862">Zinc</keyword>
<evidence type="ECO:0000259" key="9">
    <source>
        <dbReference type="Pfam" id="PF00749"/>
    </source>
</evidence>
<feature type="binding site" evidence="7">
    <location>
        <position position="250"/>
    </location>
    <ligand>
        <name>ATP</name>
        <dbReference type="ChEBI" id="CHEBI:30616"/>
    </ligand>
</feature>
<keyword evidence="11" id="KW-1185">Reference proteome</keyword>
<dbReference type="Proteomes" id="UP000593932">
    <property type="component" value="Chromosome"/>
</dbReference>
<gene>
    <name evidence="10" type="primary">gluQRS</name>
    <name evidence="7" type="synonym">gluQ</name>
    <name evidence="10" type="ORF">INQ42_04965</name>
</gene>
<dbReference type="EC" id="6.1.1.-" evidence="7"/>
<evidence type="ECO:0000256" key="6">
    <source>
        <dbReference type="ARBA" id="ARBA00023146"/>
    </source>
</evidence>
<dbReference type="PRINTS" id="PR00987">
    <property type="entry name" value="TRNASYNTHGLU"/>
</dbReference>
<keyword evidence="3 7" id="KW-0547">Nucleotide-binding</keyword>
<dbReference type="InterPro" id="IPR020058">
    <property type="entry name" value="Glu/Gln-tRNA-synth_Ib_cat-dom"/>
</dbReference>
<proteinExistence type="inferred from homology"/>
<comment type="function">
    <text evidence="7">Catalyzes the tRNA-independent activation of glutamate in presence of ATP and the subsequent transfer of glutamate onto a tRNA(Asp). Glutamate is transferred on the 2-amino-5-(4,5-dihydroxy-2-cyclopenten-1-yl) moiety of the queuosine in the wobble position of the QUC anticodon.</text>
</comment>
<organism evidence="10 11">
    <name type="scientific">Novilysobacter avium</name>
    <dbReference type="NCBI Taxonomy" id="2781023"/>
    <lineage>
        <taxon>Bacteria</taxon>
        <taxon>Pseudomonadati</taxon>
        <taxon>Pseudomonadota</taxon>
        <taxon>Gammaproteobacteria</taxon>
        <taxon>Lysobacterales</taxon>
        <taxon>Lysobacteraceae</taxon>
        <taxon>Novilysobacter</taxon>
    </lineage>
</organism>
<feature type="short sequence motif" description="'KMSKS' region" evidence="7">
    <location>
        <begin position="247"/>
        <end position="251"/>
    </location>
</feature>
<accession>A0A7S6UMC4</accession>
<evidence type="ECO:0000256" key="7">
    <source>
        <dbReference type="HAMAP-Rule" id="MF_01428"/>
    </source>
</evidence>
<dbReference type="HAMAP" id="MF_01428">
    <property type="entry name" value="Glu_Q_tRNA_synth"/>
    <property type="match status" value="1"/>
</dbReference>
<dbReference type="InterPro" id="IPR022380">
    <property type="entry name" value="Glu-Q_tRNA(Asp)_Synthase"/>
</dbReference>
<evidence type="ECO:0000256" key="2">
    <source>
        <dbReference type="ARBA" id="ARBA00022723"/>
    </source>
</evidence>
<dbReference type="InterPro" id="IPR014729">
    <property type="entry name" value="Rossmann-like_a/b/a_fold"/>
</dbReference>
<evidence type="ECO:0000256" key="8">
    <source>
        <dbReference type="RuleBase" id="RU363037"/>
    </source>
</evidence>
<name>A0A7S6UMC4_9GAMM</name>
<evidence type="ECO:0000313" key="11">
    <source>
        <dbReference type="Proteomes" id="UP000593932"/>
    </source>
</evidence>
<keyword evidence="1 7" id="KW-0436">Ligase</keyword>
<feature type="binding site" evidence="7">
    <location>
        <position position="209"/>
    </location>
    <ligand>
        <name>L-glutamate</name>
        <dbReference type="ChEBI" id="CHEBI:29985"/>
    </ligand>
</feature>
<keyword evidence="6 7" id="KW-0030">Aminoacyl-tRNA synthetase</keyword>
<sequence>MASDLDCPHLVTDRPDPRAVVPRSGYRGRFAPSPTGPLHAGSLLSALGSWLLARSAGGEWLVRIEDVDRTREVAGAAAAQLSALSAFGLRPDAPVVYQSHREPLYQQALEKLLDAGAAFECHCSRSQLAAVGGIHRRCVARSDRRDPATRFRVADDSAISFTDRIRGHVQQDVQREVGDFVIRRSDGCWAYQLAVVVDDAAQGITDVVRGADLIGSTARQILLQRALGLPTPRYAHLPLLLDAAGRKLSKSERAHPLDPSDPVPALRSAWRMLGQDVACLLDAADVETLLEQAVANFEPGRIPVKPARSEPAATSHKR</sequence>
<keyword evidence="2" id="KW-0479">Metal-binding</keyword>
<dbReference type="GO" id="GO:0016874">
    <property type="term" value="F:ligase activity"/>
    <property type="evidence" value="ECO:0007669"/>
    <property type="project" value="UniProtKB-KW"/>
</dbReference>
<dbReference type="NCBIfam" id="TIGR03838">
    <property type="entry name" value="queuosine_YadB"/>
    <property type="match status" value="1"/>
</dbReference>
<dbReference type="NCBIfam" id="NF004314">
    <property type="entry name" value="PRK05710.1-3"/>
    <property type="match status" value="1"/>
</dbReference>
<comment type="similarity">
    <text evidence="7">Belongs to the class-I aminoacyl-tRNA synthetase family. GluQ subfamily.</text>
</comment>
<feature type="binding site" evidence="7">
    <location>
        <position position="191"/>
    </location>
    <ligand>
        <name>L-glutamate</name>
        <dbReference type="ChEBI" id="CHEBI:29985"/>
    </ligand>
</feature>
<feature type="binding site" evidence="7">
    <location>
        <position position="65"/>
    </location>
    <ligand>
        <name>L-glutamate</name>
        <dbReference type="ChEBI" id="CHEBI:29985"/>
    </ligand>
</feature>
<feature type="domain" description="Glutamyl/glutaminyl-tRNA synthetase class Ib catalytic" evidence="9">
    <location>
        <begin position="27"/>
        <end position="252"/>
    </location>
</feature>
<evidence type="ECO:0000256" key="5">
    <source>
        <dbReference type="ARBA" id="ARBA00022840"/>
    </source>
</evidence>
<protein>
    <recommendedName>
        <fullName evidence="7">Glutamyl-Q tRNA(Asp) synthetase</fullName>
        <shortName evidence="7">Glu-Q-RSs</shortName>
        <ecNumber evidence="7">6.1.1.-</ecNumber>
    </recommendedName>
</protein>
<evidence type="ECO:0000256" key="1">
    <source>
        <dbReference type="ARBA" id="ARBA00022598"/>
    </source>
</evidence>
<feature type="short sequence motif" description="'HIGH' region" evidence="7">
    <location>
        <begin position="32"/>
        <end position="42"/>
    </location>
</feature>